<keyword evidence="1" id="KW-0472">Membrane</keyword>
<comment type="caution">
    <text evidence="2">The sequence shown here is derived from an EMBL/GenBank/DDBJ whole genome shotgun (WGS) entry which is preliminary data.</text>
</comment>
<feature type="non-terminal residue" evidence="2">
    <location>
        <position position="1"/>
    </location>
</feature>
<accession>A0A7V2SVX2</accession>
<reference evidence="2" key="1">
    <citation type="journal article" date="2020" name="mSystems">
        <title>Genome- and Community-Level Interaction Insights into Carbon Utilization and Element Cycling Functions of Hydrothermarchaeota in Hydrothermal Sediment.</title>
        <authorList>
            <person name="Zhou Z."/>
            <person name="Liu Y."/>
            <person name="Xu W."/>
            <person name="Pan J."/>
            <person name="Luo Z.H."/>
            <person name="Li M."/>
        </authorList>
    </citation>
    <scope>NUCLEOTIDE SEQUENCE [LARGE SCALE GENOMIC DNA]</scope>
    <source>
        <strain evidence="2">HyVt-503</strain>
    </source>
</reference>
<dbReference type="AlphaFoldDB" id="A0A7V2SVX2"/>
<gene>
    <name evidence="2" type="ORF">ENJ63_02120</name>
</gene>
<evidence type="ECO:0000313" key="2">
    <source>
        <dbReference type="EMBL" id="HFC46658.1"/>
    </source>
</evidence>
<proteinExistence type="predicted"/>
<sequence length="51" mass="5463">APDFLLGTLFGMGGLVGGYLGAMTQRYVAERPIKIGLLVVVLGVSIKYLFF</sequence>
<keyword evidence="1" id="KW-1133">Transmembrane helix</keyword>
<keyword evidence="1" id="KW-0812">Transmembrane</keyword>
<dbReference type="Proteomes" id="UP000885797">
    <property type="component" value="Unassembled WGS sequence"/>
</dbReference>
<protein>
    <submittedName>
        <fullName evidence="2">Sulfite exporter TauE/SafE family protein</fullName>
    </submittedName>
</protein>
<name>A0A7V2SVX2_9BACT</name>
<feature type="transmembrane region" description="Helical" evidence="1">
    <location>
        <begin position="6"/>
        <end position="23"/>
    </location>
</feature>
<dbReference type="EMBL" id="DRND01000176">
    <property type="protein sequence ID" value="HFC46658.1"/>
    <property type="molecule type" value="Genomic_DNA"/>
</dbReference>
<evidence type="ECO:0000256" key="1">
    <source>
        <dbReference type="SAM" id="Phobius"/>
    </source>
</evidence>
<feature type="transmembrane region" description="Helical" evidence="1">
    <location>
        <begin position="35"/>
        <end position="50"/>
    </location>
</feature>
<organism evidence="2">
    <name type="scientific">Dissulfuribacter thermophilus</name>
    <dbReference type="NCBI Taxonomy" id="1156395"/>
    <lineage>
        <taxon>Bacteria</taxon>
        <taxon>Pseudomonadati</taxon>
        <taxon>Thermodesulfobacteriota</taxon>
        <taxon>Dissulfuribacteria</taxon>
        <taxon>Dissulfuribacterales</taxon>
        <taxon>Dissulfuribacteraceae</taxon>
        <taxon>Dissulfuribacter</taxon>
    </lineage>
</organism>